<gene>
    <name evidence="2" type="ORF">DU473_03230</name>
</gene>
<dbReference type="Proteomes" id="UP000292583">
    <property type="component" value="Unassembled WGS sequence"/>
</dbReference>
<comment type="caution">
    <text evidence="2">The sequence shown here is derived from an EMBL/GenBank/DDBJ whole genome shotgun (WGS) entry which is preliminary data.</text>
</comment>
<evidence type="ECO:0000259" key="1">
    <source>
        <dbReference type="Pfam" id="PF01755"/>
    </source>
</evidence>
<feature type="domain" description="Glycosyl transferase family 25" evidence="1">
    <location>
        <begin position="1"/>
        <end position="63"/>
    </location>
</feature>
<dbReference type="InterPro" id="IPR002654">
    <property type="entry name" value="Glyco_trans_25"/>
</dbReference>
<protein>
    <recommendedName>
        <fullName evidence="1">Glycosyl transferase family 25 domain-containing protein</fullName>
    </recommendedName>
</protein>
<dbReference type="RefSeq" id="WP_131166336.1">
    <property type="nucleotide sequence ID" value="NZ_CP076657.1"/>
</dbReference>
<dbReference type="EMBL" id="QPGR01000004">
    <property type="protein sequence ID" value="TBR81503.1"/>
    <property type="molecule type" value="Genomic_DNA"/>
</dbReference>
<evidence type="ECO:0000313" key="2">
    <source>
        <dbReference type="EMBL" id="TBR81503.1"/>
    </source>
</evidence>
<dbReference type="AlphaFoldDB" id="A0A4Q9JUR8"/>
<sequence length="80" mass="9659">MSESEKACFASHYLLWQECVRLNEKILILEDDIVFNKEFIEHLNEILSLDYEMLRFNYQENKIAYRVDKNVALVLKNNLF</sequence>
<accession>A0A4Q9JUR8</accession>
<proteinExistence type="predicted"/>
<reference evidence="2 3" key="1">
    <citation type="submission" date="2018-07" db="EMBL/GenBank/DDBJ databases">
        <title>Campylobacter zealandensis sp. nov., isolated from birds and water in New Zealand.</title>
        <authorList>
            <person name="Wilkinson D.A."/>
            <person name="Biggs P.J."/>
            <person name="French N.P."/>
            <person name="Midwinter A.C."/>
        </authorList>
    </citation>
    <scope>NUCLEOTIDE SEQUENCE [LARGE SCALE GENOMIC DNA]</scope>
    <source>
        <strain evidence="2 3">B423b</strain>
    </source>
</reference>
<dbReference type="OrthoDB" id="1100027at2"/>
<name>A0A4Q9JUR8_9BACT</name>
<organism evidence="2 3">
    <name type="scientific">Campylobacter novaezeelandiae</name>
    <dbReference type="NCBI Taxonomy" id="2267891"/>
    <lineage>
        <taxon>Bacteria</taxon>
        <taxon>Pseudomonadati</taxon>
        <taxon>Campylobacterota</taxon>
        <taxon>Epsilonproteobacteria</taxon>
        <taxon>Campylobacterales</taxon>
        <taxon>Campylobacteraceae</taxon>
        <taxon>Campylobacter</taxon>
    </lineage>
</organism>
<evidence type="ECO:0000313" key="3">
    <source>
        <dbReference type="Proteomes" id="UP000292583"/>
    </source>
</evidence>
<dbReference type="Pfam" id="PF01755">
    <property type="entry name" value="Glyco_transf_25"/>
    <property type="match status" value="1"/>
</dbReference>
<keyword evidence="3" id="KW-1185">Reference proteome</keyword>